<dbReference type="PANTHER" id="PTHR43394">
    <property type="entry name" value="ATP-DEPENDENT PERMEASE MDL1, MITOCHONDRIAL"/>
    <property type="match status" value="1"/>
</dbReference>
<feature type="transmembrane region" description="Helical" evidence="5">
    <location>
        <begin position="69"/>
        <end position="89"/>
    </location>
</feature>
<dbReference type="EMBL" id="RBXT01000001">
    <property type="protein sequence ID" value="RKT78348.1"/>
    <property type="molecule type" value="Genomic_DNA"/>
</dbReference>
<keyword evidence="3 5" id="KW-1133">Transmembrane helix</keyword>
<comment type="subcellular location">
    <subcellularLocation>
        <location evidence="1">Cell membrane</location>
        <topology evidence="1">Multi-pass membrane protein</topology>
    </subcellularLocation>
</comment>
<dbReference type="Pfam" id="PF00005">
    <property type="entry name" value="ABC_tran"/>
    <property type="match status" value="1"/>
</dbReference>
<protein>
    <submittedName>
        <fullName evidence="8">ABC-type multidrug transport system fused ATPase/permease subunit</fullName>
    </submittedName>
</protein>
<dbReference type="SUPFAM" id="SSF52540">
    <property type="entry name" value="P-loop containing nucleoside triphosphate hydrolases"/>
    <property type="match status" value="1"/>
</dbReference>
<feature type="domain" description="ABC transporter" evidence="6">
    <location>
        <begin position="306"/>
        <end position="573"/>
    </location>
</feature>
<dbReference type="PROSITE" id="PS00211">
    <property type="entry name" value="ABC_TRANSPORTER_1"/>
    <property type="match status" value="1"/>
</dbReference>
<evidence type="ECO:0000313" key="8">
    <source>
        <dbReference type="EMBL" id="RKT78348.1"/>
    </source>
</evidence>
<evidence type="ECO:0000259" key="6">
    <source>
        <dbReference type="PROSITE" id="PS50893"/>
    </source>
</evidence>
<dbReference type="InterPro" id="IPR039421">
    <property type="entry name" value="Type_1_exporter"/>
</dbReference>
<evidence type="ECO:0000256" key="4">
    <source>
        <dbReference type="ARBA" id="ARBA00023136"/>
    </source>
</evidence>
<dbReference type="InterPro" id="IPR017871">
    <property type="entry name" value="ABC_transporter-like_CS"/>
</dbReference>
<feature type="transmembrane region" description="Helical" evidence="5">
    <location>
        <begin position="171"/>
        <end position="190"/>
    </location>
</feature>
<keyword evidence="4 5" id="KW-0472">Membrane</keyword>
<dbReference type="CDD" id="cd07346">
    <property type="entry name" value="ABC_6TM_exporters"/>
    <property type="match status" value="1"/>
</dbReference>
<feature type="transmembrane region" description="Helical" evidence="5">
    <location>
        <begin position="146"/>
        <end position="165"/>
    </location>
</feature>
<evidence type="ECO:0000313" key="9">
    <source>
        <dbReference type="Proteomes" id="UP000278440"/>
    </source>
</evidence>
<gene>
    <name evidence="8" type="ORF">DFJ68_1792</name>
</gene>
<dbReference type="GO" id="GO:0005524">
    <property type="term" value="F:ATP binding"/>
    <property type="evidence" value="ECO:0007669"/>
    <property type="project" value="InterPro"/>
</dbReference>
<dbReference type="GO" id="GO:0005886">
    <property type="term" value="C:plasma membrane"/>
    <property type="evidence" value="ECO:0007669"/>
    <property type="project" value="UniProtKB-SubCell"/>
</dbReference>
<dbReference type="AlphaFoldDB" id="A0A495Y2Q3"/>
<dbReference type="Pfam" id="PF00664">
    <property type="entry name" value="ABC_membrane"/>
    <property type="match status" value="1"/>
</dbReference>
<dbReference type="GO" id="GO:0016887">
    <property type="term" value="F:ATP hydrolysis activity"/>
    <property type="evidence" value="ECO:0007669"/>
    <property type="project" value="InterPro"/>
</dbReference>
<dbReference type="Proteomes" id="UP000278440">
    <property type="component" value="Unassembled WGS sequence"/>
</dbReference>
<feature type="domain" description="ABC transmembrane type-1" evidence="7">
    <location>
        <begin position="33"/>
        <end position="314"/>
    </location>
</feature>
<keyword evidence="2 5" id="KW-0812">Transmembrane</keyword>
<feature type="transmembrane region" description="Helical" evidence="5">
    <location>
        <begin position="31"/>
        <end position="49"/>
    </location>
</feature>
<name>A0A495Y2Q3_9MICO</name>
<keyword evidence="9" id="KW-1185">Reference proteome</keyword>
<reference evidence="8 9" key="1">
    <citation type="submission" date="2018-10" db="EMBL/GenBank/DDBJ databases">
        <title>Sequencing the genomes of 1000 actinobacteria strains.</title>
        <authorList>
            <person name="Klenk H.-P."/>
        </authorList>
    </citation>
    <scope>NUCLEOTIDE SEQUENCE [LARGE SCALE GENOMIC DNA]</scope>
    <source>
        <strain evidence="8 9">DSM 44267</strain>
    </source>
</reference>
<evidence type="ECO:0000256" key="3">
    <source>
        <dbReference type="ARBA" id="ARBA00022989"/>
    </source>
</evidence>
<dbReference type="Gene3D" id="3.40.50.300">
    <property type="entry name" value="P-loop containing nucleotide triphosphate hydrolases"/>
    <property type="match status" value="1"/>
</dbReference>
<organism evidence="8 9">
    <name type="scientific">Terracoccus luteus</name>
    <dbReference type="NCBI Taxonomy" id="53356"/>
    <lineage>
        <taxon>Bacteria</taxon>
        <taxon>Bacillati</taxon>
        <taxon>Actinomycetota</taxon>
        <taxon>Actinomycetes</taxon>
        <taxon>Micrococcales</taxon>
        <taxon>Intrasporangiaceae</taxon>
        <taxon>Terracoccus</taxon>
    </lineage>
</organism>
<proteinExistence type="predicted"/>
<evidence type="ECO:0000256" key="2">
    <source>
        <dbReference type="ARBA" id="ARBA00022692"/>
    </source>
</evidence>
<dbReference type="PANTHER" id="PTHR43394:SF1">
    <property type="entry name" value="ATP-BINDING CASSETTE SUB-FAMILY B MEMBER 10, MITOCHONDRIAL"/>
    <property type="match status" value="1"/>
</dbReference>
<dbReference type="OrthoDB" id="4966664at2"/>
<evidence type="ECO:0000259" key="7">
    <source>
        <dbReference type="PROSITE" id="PS50929"/>
    </source>
</evidence>
<evidence type="ECO:0000256" key="5">
    <source>
        <dbReference type="SAM" id="Phobius"/>
    </source>
</evidence>
<feature type="transmembrane region" description="Helical" evidence="5">
    <location>
        <begin position="260"/>
        <end position="279"/>
    </location>
</feature>
<dbReference type="PROSITE" id="PS50893">
    <property type="entry name" value="ABC_TRANSPORTER_2"/>
    <property type="match status" value="1"/>
</dbReference>
<evidence type="ECO:0000256" key="1">
    <source>
        <dbReference type="ARBA" id="ARBA00004651"/>
    </source>
</evidence>
<dbReference type="PROSITE" id="PS50929">
    <property type="entry name" value="ABC_TM1F"/>
    <property type="match status" value="1"/>
</dbReference>
<dbReference type="GO" id="GO:0015421">
    <property type="term" value="F:ABC-type oligopeptide transporter activity"/>
    <property type="evidence" value="ECO:0007669"/>
    <property type="project" value="TreeGrafter"/>
</dbReference>
<comment type="caution">
    <text evidence="8">The sequence shown here is derived from an EMBL/GenBank/DDBJ whole genome shotgun (WGS) entry which is preliminary data.</text>
</comment>
<dbReference type="RefSeq" id="WP_121032507.1">
    <property type="nucleotide sequence ID" value="NZ_RBXT01000001.1"/>
</dbReference>
<dbReference type="InterPro" id="IPR011527">
    <property type="entry name" value="ABC1_TM_dom"/>
</dbReference>
<dbReference type="InterPro" id="IPR003439">
    <property type="entry name" value="ABC_transporter-like_ATP-bd"/>
</dbReference>
<dbReference type="Gene3D" id="1.20.1560.10">
    <property type="entry name" value="ABC transporter type 1, transmembrane domain"/>
    <property type="match status" value="1"/>
</dbReference>
<dbReference type="InterPro" id="IPR036640">
    <property type="entry name" value="ABC1_TM_sf"/>
</dbReference>
<sequence>MIRLPLDDPGTPVLDSPTAYLTWVAKGQRRTLVVAVLFGVVWLVSQALFPAVVGRAIDQGIIGGDLGRLALWCAVLVGLVLVSAASGAVRHRYAVTNWMQAAFRSAQLVGHHAADTGESLTRTVPTGDVVAVVSSDAMRIGGLYDVFARFAGAVVSYVVVALVLLQASTPLGLVVLIGVPVLVGALAFVVRPLQRRQLRQREEAGTLIGLGADTVAGLRVLRGIGGEHTFLQRYRAQSQAVRVVGNRVAGYQAALDAAQVLLPGVFVLIVVWLGARFAVDGQITPGQLVAFYGYTAFLVIPLRTATEMVDRATRAHIGAGKLLRVLRVRPDQTDRPDAVVAGEGATDLPAGPAALYDPVTGARIEPGRLTAVVSARPEDSAALADRLGRFGRYAGDVRLGDVRLADAPLAQVRRRIVVSEHDPRLFTGTLRDELDPTGRHDDADLLAALDVASGGDVLEALPGGLDGEVEERGRAFSGGQRQRLALARALLTDADTLVLVEPTSAVDAHTEARVAARLAAARAGRTTVVMTVSPLVLDQADEVLLLESGRVVATGTHHRLMSELPAYRRVVVRGEDD</sequence>
<dbReference type="SUPFAM" id="SSF90123">
    <property type="entry name" value="ABC transporter transmembrane region"/>
    <property type="match status" value="1"/>
</dbReference>
<dbReference type="InterPro" id="IPR027417">
    <property type="entry name" value="P-loop_NTPase"/>
</dbReference>
<accession>A0A495Y2Q3</accession>
<feature type="transmembrane region" description="Helical" evidence="5">
    <location>
        <begin position="285"/>
        <end position="302"/>
    </location>
</feature>